<evidence type="ECO:0000259" key="4">
    <source>
        <dbReference type="PROSITE" id="PS51846"/>
    </source>
</evidence>
<keyword evidence="1 2" id="KW-0812">Transmembrane</keyword>
<dbReference type="Pfam" id="PF01595">
    <property type="entry name" value="CNNM"/>
    <property type="match status" value="1"/>
</dbReference>
<accession>F0WCJ4</accession>
<dbReference type="InterPro" id="IPR045095">
    <property type="entry name" value="ACDP"/>
</dbReference>
<sequence length="615" mass="67109">MHSALHVLCLVHGLNSCSLSDVMPKPISDLGRVKAYADVNGAVFEHMPTKAIEMVSLPPQTQDEANIGTIIGQILILLCLLVLSGLFAGLGLGLMSLNLTELKILADVGDDDEASLNERKRGRAAKSIITVRSKGHLLLTTLLLGSVAVNSLASIVAADLTTGLWGFLVSTTLIVLFGEIIPQSLCSKYAVEIGGKSVPFVRCVILLFYIIAKPVSMILDHFLGTEADTLLTNNQMRQLTKIHAEEGIISEHENRFLQAALTHHDQVATDIMTKMDQVFRISISSSTFLCDFFEFVIASTISLNLFCIHIQSVLTRSLIKEVRRAGFSRIPLYGESSDNIVGILHLKDLILVDPAEPTAVADVIKRRETNVVRVDGTFSLNALLDMFKSIGRSVVLVEEVRALKETQNPSRLLGIVTMTDVVNALLPGISRGKNPVAKQILQRKSLVKLNVRSNQSLRHLECNSDAGGMIVIETLANQLQQADIIFSAVTSSGNSLSIKQLAKFLADCEMVNYDANSSEKTILRRNEKLSYCLLLLHGKLRIDRGSGSEDECEPGSVFALDCLKMQEACLTDFELKTVANVSAKCLQIPRIGFKNLLCGDELSFTNVNLDARLGS</sequence>
<organism evidence="5">
    <name type="scientific">Albugo laibachii Nc14</name>
    <dbReference type="NCBI Taxonomy" id="890382"/>
    <lineage>
        <taxon>Eukaryota</taxon>
        <taxon>Sar</taxon>
        <taxon>Stramenopiles</taxon>
        <taxon>Oomycota</taxon>
        <taxon>Peronosporomycetes</taxon>
        <taxon>Albuginales</taxon>
        <taxon>Albuginaceae</taxon>
        <taxon>Albugo</taxon>
    </lineage>
</organism>
<dbReference type="GO" id="GO:0016020">
    <property type="term" value="C:membrane"/>
    <property type="evidence" value="ECO:0007669"/>
    <property type="project" value="UniProtKB-UniRule"/>
</dbReference>
<evidence type="ECO:0000256" key="2">
    <source>
        <dbReference type="SAM" id="Phobius"/>
    </source>
</evidence>
<dbReference type="Gene3D" id="3.10.580.10">
    <property type="entry name" value="CBS-domain"/>
    <property type="match status" value="1"/>
</dbReference>
<dbReference type="PROSITE" id="PS51846">
    <property type="entry name" value="CNNM"/>
    <property type="match status" value="1"/>
</dbReference>
<evidence type="ECO:0000256" key="3">
    <source>
        <dbReference type="SAM" id="SignalP"/>
    </source>
</evidence>
<evidence type="ECO:0000256" key="1">
    <source>
        <dbReference type="PROSITE-ProRule" id="PRU01193"/>
    </source>
</evidence>
<feature type="transmembrane region" description="Helical" evidence="2">
    <location>
        <begin position="193"/>
        <end position="212"/>
    </location>
</feature>
<protein>
    <submittedName>
        <fullName evidence="5">Uncharacterized protein AlNc14C59G4374</fullName>
    </submittedName>
</protein>
<proteinExistence type="predicted"/>
<reference evidence="5" key="2">
    <citation type="submission" date="2011-02" db="EMBL/GenBank/DDBJ databases">
        <authorList>
            <person name="MacLean D."/>
        </authorList>
    </citation>
    <scope>NUCLEOTIDE SEQUENCE</scope>
</reference>
<feature type="transmembrane region" description="Helical" evidence="2">
    <location>
        <begin position="164"/>
        <end position="181"/>
    </location>
</feature>
<dbReference type="HOGENOM" id="CLU_011310_0_1_1"/>
<dbReference type="SUPFAM" id="SSF54631">
    <property type="entry name" value="CBS-domain pair"/>
    <property type="match status" value="1"/>
</dbReference>
<feature type="transmembrane region" description="Helical" evidence="2">
    <location>
        <begin position="137"/>
        <end position="158"/>
    </location>
</feature>
<keyword evidence="3" id="KW-0732">Signal</keyword>
<feature type="signal peptide" evidence="3">
    <location>
        <begin position="1"/>
        <end position="20"/>
    </location>
</feature>
<feature type="domain" description="CNNM transmembrane" evidence="4">
    <location>
        <begin position="66"/>
        <end position="253"/>
    </location>
</feature>
<keyword evidence="1 2" id="KW-0472">Membrane</keyword>
<feature type="chain" id="PRO_5003259715" evidence="3">
    <location>
        <begin position="21"/>
        <end position="615"/>
    </location>
</feature>
<feature type="transmembrane region" description="Helical" evidence="2">
    <location>
        <begin position="70"/>
        <end position="94"/>
    </location>
</feature>
<keyword evidence="1 2" id="KW-1133">Transmembrane helix</keyword>
<dbReference type="InterPro" id="IPR046342">
    <property type="entry name" value="CBS_dom_sf"/>
</dbReference>
<dbReference type="AlphaFoldDB" id="F0WCJ4"/>
<evidence type="ECO:0000313" key="5">
    <source>
        <dbReference type="EMBL" id="CCA18911.1"/>
    </source>
</evidence>
<dbReference type="InterPro" id="IPR002550">
    <property type="entry name" value="CNNM"/>
</dbReference>
<dbReference type="PANTHER" id="PTHR12064">
    <property type="entry name" value="METAL TRANSPORTER CNNM"/>
    <property type="match status" value="1"/>
</dbReference>
<gene>
    <name evidence="5" type="primary">AlNc14C59G4374</name>
    <name evidence="5" type="ORF">ALNC14_050540</name>
</gene>
<name>F0WCJ4_9STRA</name>
<reference evidence="5" key="1">
    <citation type="journal article" date="2011" name="PLoS Biol.">
        <title>Gene gain and loss during evolution of obligate parasitism in the white rust pathogen of Arabidopsis thaliana.</title>
        <authorList>
            <person name="Kemen E."/>
            <person name="Gardiner A."/>
            <person name="Schultz-Larsen T."/>
            <person name="Kemen A.C."/>
            <person name="Balmuth A.L."/>
            <person name="Robert-Seilaniantz A."/>
            <person name="Bailey K."/>
            <person name="Holub E."/>
            <person name="Studholme D.J."/>
            <person name="Maclean D."/>
            <person name="Jones J.D."/>
        </authorList>
    </citation>
    <scope>NUCLEOTIDE SEQUENCE</scope>
</reference>
<dbReference type="PANTHER" id="PTHR12064:SF94">
    <property type="entry name" value="UNEXTENDED PROTEIN"/>
    <property type="match status" value="1"/>
</dbReference>
<dbReference type="EMBL" id="FR824104">
    <property type="protein sequence ID" value="CCA18911.1"/>
    <property type="molecule type" value="Genomic_DNA"/>
</dbReference>
<dbReference type="GO" id="GO:0010960">
    <property type="term" value="P:magnesium ion homeostasis"/>
    <property type="evidence" value="ECO:0007669"/>
    <property type="project" value="InterPro"/>
</dbReference>